<dbReference type="Pfam" id="PF04193">
    <property type="entry name" value="PQ-loop"/>
    <property type="match status" value="1"/>
</dbReference>
<protein>
    <submittedName>
        <fullName evidence="11 12">Uncharacterized protein</fullName>
    </submittedName>
</protein>
<comment type="subcellular location">
    <subcellularLocation>
        <location evidence="1">Endomembrane system</location>
        <topology evidence="1">Multi-pass membrane protein</topology>
    </subcellularLocation>
</comment>
<feature type="transmembrane region" description="Helical" evidence="10">
    <location>
        <begin position="12"/>
        <end position="34"/>
    </location>
</feature>
<evidence type="ECO:0000313" key="12">
    <source>
        <dbReference type="EnsemblMetazoa" id="CapteP140096"/>
    </source>
</evidence>
<accession>R7TFR9</accession>
<organism evidence="11">
    <name type="scientific">Capitella teleta</name>
    <name type="common">Polychaete worm</name>
    <dbReference type="NCBI Taxonomy" id="283909"/>
    <lineage>
        <taxon>Eukaryota</taxon>
        <taxon>Metazoa</taxon>
        <taxon>Spiralia</taxon>
        <taxon>Lophotrochozoa</taxon>
        <taxon>Annelida</taxon>
        <taxon>Polychaeta</taxon>
        <taxon>Sedentaria</taxon>
        <taxon>Scolecida</taxon>
        <taxon>Capitellidae</taxon>
        <taxon>Capitella</taxon>
    </lineage>
</organism>
<dbReference type="GO" id="GO:0015184">
    <property type="term" value="F:L-cystine transmembrane transporter activity"/>
    <property type="evidence" value="ECO:0007669"/>
    <property type="project" value="TreeGrafter"/>
</dbReference>
<gene>
    <name evidence="11" type="ORF">CAPTEDRAFT_140096</name>
</gene>
<evidence type="ECO:0000256" key="4">
    <source>
        <dbReference type="ARBA" id="ARBA00022692"/>
    </source>
</evidence>
<comment type="catalytic activity">
    <reaction evidence="8">
        <text>L-cystine(out) + H(+)(out) = L-cystine(in) + H(+)(in)</text>
        <dbReference type="Rhea" id="RHEA:66172"/>
        <dbReference type="ChEBI" id="CHEBI:15378"/>
        <dbReference type="ChEBI" id="CHEBI:35491"/>
    </reaction>
    <physiologicalReaction direction="left-to-right" evidence="8">
        <dbReference type="Rhea" id="RHEA:66173"/>
    </physiologicalReaction>
</comment>
<dbReference type="InterPro" id="IPR005282">
    <property type="entry name" value="LC_transporter"/>
</dbReference>
<dbReference type="GO" id="GO:0005774">
    <property type="term" value="C:vacuolar membrane"/>
    <property type="evidence" value="ECO:0007669"/>
    <property type="project" value="TreeGrafter"/>
</dbReference>
<evidence type="ECO:0000256" key="9">
    <source>
        <dbReference type="SAM" id="MobiDB-lite"/>
    </source>
</evidence>
<dbReference type="HOGENOM" id="CLU_1998183_0_0_1"/>
<feature type="transmembrane region" description="Helical" evidence="10">
    <location>
        <begin position="54"/>
        <end position="73"/>
    </location>
</feature>
<feature type="compositionally biased region" description="Basic and acidic residues" evidence="9">
    <location>
        <begin position="83"/>
        <end position="100"/>
    </location>
</feature>
<dbReference type="InterPro" id="IPR006603">
    <property type="entry name" value="PQ-loop_rpt"/>
</dbReference>
<name>R7TFR9_CAPTE</name>
<evidence type="ECO:0000313" key="11">
    <source>
        <dbReference type="EMBL" id="ELT92638.1"/>
    </source>
</evidence>
<feature type="non-terminal residue" evidence="11">
    <location>
        <position position="1"/>
    </location>
</feature>
<sequence length="125" mass="14128">VYMNYMSKSTEGWAIHGVWLDAAGGILSFTQMAIDAINNDDIDGELGNPGKLGLSIIAIVYCGIFVIQHYFLYNTSKHRKRKDTSESLPSKKDSDPEDEHFNEKLQQFKESLVPTPNRKTQIVHL</sequence>
<comment type="similarity">
    <text evidence="2">Belongs to the cystinosin family.</text>
</comment>
<dbReference type="OrthoDB" id="75720at2759"/>
<feature type="region of interest" description="Disordered" evidence="9">
    <location>
        <begin position="106"/>
        <end position="125"/>
    </location>
</feature>
<dbReference type="EnsemblMetazoa" id="CapteT140096">
    <property type="protein sequence ID" value="CapteP140096"/>
    <property type="gene ID" value="CapteG140096"/>
</dbReference>
<keyword evidence="6 10" id="KW-1133">Transmembrane helix</keyword>
<evidence type="ECO:0000256" key="10">
    <source>
        <dbReference type="SAM" id="Phobius"/>
    </source>
</evidence>
<dbReference type="AlphaFoldDB" id="R7TFR9"/>
<dbReference type="STRING" id="283909.R7TFR9"/>
<dbReference type="EMBL" id="AMQN01013237">
    <property type="status" value="NOT_ANNOTATED_CDS"/>
    <property type="molecule type" value="Genomic_DNA"/>
</dbReference>
<dbReference type="PANTHER" id="PTHR13131">
    <property type="entry name" value="CYSTINOSIN"/>
    <property type="match status" value="1"/>
</dbReference>
<dbReference type="Proteomes" id="UP000014760">
    <property type="component" value="Unassembled WGS sequence"/>
</dbReference>
<evidence type="ECO:0000256" key="7">
    <source>
        <dbReference type="ARBA" id="ARBA00023136"/>
    </source>
</evidence>
<keyword evidence="3" id="KW-0813">Transport</keyword>
<proteinExistence type="inferred from homology"/>
<evidence type="ECO:0000256" key="2">
    <source>
        <dbReference type="ARBA" id="ARBA00006855"/>
    </source>
</evidence>
<keyword evidence="5" id="KW-0677">Repeat</keyword>
<dbReference type="EMBL" id="KB310056">
    <property type="protein sequence ID" value="ELT92638.1"/>
    <property type="molecule type" value="Genomic_DNA"/>
</dbReference>
<reference evidence="11 13" key="2">
    <citation type="journal article" date="2013" name="Nature">
        <title>Insights into bilaterian evolution from three spiralian genomes.</title>
        <authorList>
            <person name="Simakov O."/>
            <person name="Marletaz F."/>
            <person name="Cho S.J."/>
            <person name="Edsinger-Gonzales E."/>
            <person name="Havlak P."/>
            <person name="Hellsten U."/>
            <person name="Kuo D.H."/>
            <person name="Larsson T."/>
            <person name="Lv J."/>
            <person name="Arendt D."/>
            <person name="Savage R."/>
            <person name="Osoegawa K."/>
            <person name="de Jong P."/>
            <person name="Grimwood J."/>
            <person name="Chapman J.A."/>
            <person name="Shapiro H."/>
            <person name="Aerts A."/>
            <person name="Otillar R.P."/>
            <person name="Terry A.Y."/>
            <person name="Boore J.L."/>
            <person name="Grigoriev I.V."/>
            <person name="Lindberg D.R."/>
            <person name="Seaver E.C."/>
            <person name="Weisblat D.A."/>
            <person name="Putnam N.H."/>
            <person name="Rokhsar D.S."/>
        </authorList>
    </citation>
    <scope>NUCLEOTIDE SEQUENCE</scope>
    <source>
        <strain evidence="11 13">I ESC-2004</strain>
    </source>
</reference>
<reference evidence="13" key="1">
    <citation type="submission" date="2012-12" db="EMBL/GenBank/DDBJ databases">
        <authorList>
            <person name="Hellsten U."/>
            <person name="Grimwood J."/>
            <person name="Chapman J.A."/>
            <person name="Shapiro H."/>
            <person name="Aerts A."/>
            <person name="Otillar R.P."/>
            <person name="Terry A.Y."/>
            <person name="Boore J.L."/>
            <person name="Simakov O."/>
            <person name="Marletaz F."/>
            <person name="Cho S.-J."/>
            <person name="Edsinger-Gonzales E."/>
            <person name="Havlak P."/>
            <person name="Kuo D.-H."/>
            <person name="Larsson T."/>
            <person name="Lv J."/>
            <person name="Arendt D."/>
            <person name="Savage R."/>
            <person name="Osoegawa K."/>
            <person name="de Jong P."/>
            <person name="Lindberg D.R."/>
            <person name="Seaver E.C."/>
            <person name="Weisblat D.A."/>
            <person name="Putnam N.H."/>
            <person name="Grigoriev I.V."/>
            <person name="Rokhsar D.S."/>
        </authorList>
    </citation>
    <scope>NUCLEOTIDE SEQUENCE</scope>
    <source>
        <strain evidence="13">I ESC-2004</strain>
    </source>
</reference>
<evidence type="ECO:0000256" key="6">
    <source>
        <dbReference type="ARBA" id="ARBA00022989"/>
    </source>
</evidence>
<evidence type="ECO:0000256" key="5">
    <source>
        <dbReference type="ARBA" id="ARBA00022737"/>
    </source>
</evidence>
<reference evidence="12" key="3">
    <citation type="submission" date="2015-06" db="UniProtKB">
        <authorList>
            <consortium name="EnsemblMetazoa"/>
        </authorList>
    </citation>
    <scope>IDENTIFICATION</scope>
</reference>
<evidence type="ECO:0000256" key="8">
    <source>
        <dbReference type="ARBA" id="ARBA00048473"/>
    </source>
</evidence>
<evidence type="ECO:0000313" key="13">
    <source>
        <dbReference type="Proteomes" id="UP000014760"/>
    </source>
</evidence>
<dbReference type="GO" id="GO:0012505">
    <property type="term" value="C:endomembrane system"/>
    <property type="evidence" value="ECO:0007669"/>
    <property type="project" value="UniProtKB-SubCell"/>
</dbReference>
<dbReference type="PANTHER" id="PTHR13131:SF5">
    <property type="entry name" value="CYSTINOSIN"/>
    <property type="match status" value="1"/>
</dbReference>
<keyword evidence="7 10" id="KW-0472">Membrane</keyword>
<keyword evidence="13" id="KW-1185">Reference proteome</keyword>
<keyword evidence="4 10" id="KW-0812">Transmembrane</keyword>
<feature type="region of interest" description="Disordered" evidence="9">
    <location>
        <begin position="77"/>
        <end position="100"/>
    </location>
</feature>
<evidence type="ECO:0000256" key="3">
    <source>
        <dbReference type="ARBA" id="ARBA00022448"/>
    </source>
</evidence>
<evidence type="ECO:0000256" key="1">
    <source>
        <dbReference type="ARBA" id="ARBA00004127"/>
    </source>
</evidence>